<dbReference type="Pfam" id="PF08442">
    <property type="entry name" value="ATP-grasp_2"/>
    <property type="match status" value="1"/>
</dbReference>
<evidence type="ECO:0000256" key="5">
    <source>
        <dbReference type="ARBA" id="ARBA00022842"/>
    </source>
</evidence>
<comment type="cofactor">
    <cofactor evidence="6">
        <name>Mg(2+)</name>
        <dbReference type="ChEBI" id="CHEBI:18420"/>
    </cofactor>
    <text evidence="6">Binds 1 Mg(2+) ion per subunit.</text>
</comment>
<dbReference type="EMBL" id="JANKHG010000016">
    <property type="protein sequence ID" value="MCR2746387.1"/>
    <property type="molecule type" value="Genomic_DNA"/>
</dbReference>
<evidence type="ECO:0000256" key="1">
    <source>
        <dbReference type="ARBA" id="ARBA00022532"/>
    </source>
</evidence>
<dbReference type="EC" id="6.2.1.5" evidence="6"/>
<keyword evidence="10" id="KW-1185">Reference proteome</keyword>
<reference evidence="9" key="1">
    <citation type="submission" date="2022-07" db="EMBL/GenBank/DDBJ databases">
        <authorList>
            <person name="Xamxidin M."/>
        </authorList>
    </citation>
    <scope>NUCLEOTIDE SEQUENCE</scope>
    <source>
        <strain evidence="9">YS8-69</strain>
    </source>
</reference>
<evidence type="ECO:0000256" key="7">
    <source>
        <dbReference type="PROSITE-ProRule" id="PRU00409"/>
    </source>
</evidence>
<dbReference type="GO" id="GO:0004775">
    <property type="term" value="F:succinate-CoA ligase (ADP-forming) activity"/>
    <property type="evidence" value="ECO:0007669"/>
    <property type="project" value="UniProtKB-EC"/>
</dbReference>
<dbReference type="Pfam" id="PF00549">
    <property type="entry name" value="Ligase_CoA"/>
    <property type="match status" value="1"/>
</dbReference>
<protein>
    <recommendedName>
        <fullName evidence="6">Succinate--CoA ligase [ADP-forming] subunit beta</fullName>
        <ecNumber evidence="6">6.2.1.5</ecNumber>
    </recommendedName>
    <alternativeName>
        <fullName evidence="6">Succinyl-CoA synthetase subunit beta</fullName>
        <shortName evidence="6">SCS-beta</shortName>
    </alternativeName>
</protein>
<dbReference type="PANTHER" id="PTHR11815:SF10">
    <property type="entry name" value="SUCCINATE--COA LIGASE [GDP-FORMING] SUBUNIT BETA, MITOCHONDRIAL"/>
    <property type="match status" value="1"/>
</dbReference>
<accession>A0ABT1XJD4</accession>
<dbReference type="InterPro" id="IPR017866">
    <property type="entry name" value="Succ-CoA_synthase_bsu_CS"/>
</dbReference>
<feature type="binding site" evidence="6">
    <location>
        <position position="213"/>
    </location>
    <ligand>
        <name>Mg(2+)</name>
        <dbReference type="ChEBI" id="CHEBI:18420"/>
    </ligand>
</feature>
<dbReference type="Gene3D" id="3.30.470.20">
    <property type="entry name" value="ATP-grasp fold, B domain"/>
    <property type="match status" value="1"/>
</dbReference>
<dbReference type="PIRSF" id="PIRSF001554">
    <property type="entry name" value="SucCS_beta"/>
    <property type="match status" value="1"/>
</dbReference>
<evidence type="ECO:0000259" key="8">
    <source>
        <dbReference type="PROSITE" id="PS50975"/>
    </source>
</evidence>
<comment type="caution">
    <text evidence="9">The sequence shown here is derived from an EMBL/GenBank/DDBJ whole genome shotgun (WGS) entry which is preliminary data.</text>
</comment>
<dbReference type="NCBIfam" id="NF001913">
    <property type="entry name" value="PRK00696.1"/>
    <property type="match status" value="1"/>
</dbReference>
<feature type="binding site" evidence="6">
    <location>
        <position position="199"/>
    </location>
    <ligand>
        <name>Mg(2+)</name>
        <dbReference type="ChEBI" id="CHEBI:18420"/>
    </ligand>
</feature>
<comment type="catalytic activity">
    <reaction evidence="6">
        <text>GTP + succinate + CoA = succinyl-CoA + GDP + phosphate</text>
        <dbReference type="Rhea" id="RHEA:22120"/>
        <dbReference type="ChEBI" id="CHEBI:30031"/>
        <dbReference type="ChEBI" id="CHEBI:37565"/>
        <dbReference type="ChEBI" id="CHEBI:43474"/>
        <dbReference type="ChEBI" id="CHEBI:57287"/>
        <dbReference type="ChEBI" id="CHEBI:57292"/>
        <dbReference type="ChEBI" id="CHEBI:58189"/>
    </reaction>
</comment>
<keyword evidence="3 6" id="KW-0479">Metal-binding</keyword>
<dbReference type="SUPFAM" id="SSF56059">
    <property type="entry name" value="Glutathione synthetase ATP-binding domain-like"/>
    <property type="match status" value="1"/>
</dbReference>
<dbReference type="InterPro" id="IPR013815">
    <property type="entry name" value="ATP_grasp_subdomain_1"/>
</dbReference>
<feature type="binding site" evidence="6">
    <location>
        <position position="102"/>
    </location>
    <ligand>
        <name>ATP</name>
        <dbReference type="ChEBI" id="CHEBI:30616"/>
    </ligand>
</feature>
<dbReference type="HAMAP" id="MF_00558">
    <property type="entry name" value="Succ_CoA_beta"/>
    <property type="match status" value="1"/>
</dbReference>
<dbReference type="RefSeq" id="WP_257511623.1">
    <property type="nucleotide sequence ID" value="NZ_JANKHG010000016.1"/>
</dbReference>
<dbReference type="PANTHER" id="PTHR11815">
    <property type="entry name" value="SUCCINYL-COA SYNTHETASE BETA CHAIN"/>
    <property type="match status" value="1"/>
</dbReference>
<dbReference type="NCBIfam" id="TIGR01016">
    <property type="entry name" value="sucCoAbeta"/>
    <property type="match status" value="1"/>
</dbReference>
<dbReference type="Gene3D" id="3.40.50.261">
    <property type="entry name" value="Succinyl-CoA synthetase domains"/>
    <property type="match status" value="1"/>
</dbReference>
<dbReference type="PROSITE" id="PS01217">
    <property type="entry name" value="SUCCINYL_COA_LIG_3"/>
    <property type="match status" value="1"/>
</dbReference>
<gene>
    <name evidence="6 9" type="primary">sucC</name>
    <name evidence="9" type="ORF">NSP04_06975</name>
</gene>
<evidence type="ECO:0000313" key="10">
    <source>
        <dbReference type="Proteomes" id="UP001165267"/>
    </source>
</evidence>
<proteinExistence type="inferred from homology"/>
<dbReference type="InterPro" id="IPR013650">
    <property type="entry name" value="ATP-grasp_succ-CoA_synth-type"/>
</dbReference>
<dbReference type="Proteomes" id="UP001165267">
    <property type="component" value="Unassembled WGS sequence"/>
</dbReference>
<comment type="pathway">
    <text evidence="6">Carbohydrate metabolism; tricarboxylic acid cycle; succinate from succinyl-CoA (ligase route): step 1/1.</text>
</comment>
<dbReference type="InterPro" id="IPR005809">
    <property type="entry name" value="Succ_CoA_ligase-like_bsu"/>
</dbReference>
<feature type="binding site" evidence="6">
    <location>
        <position position="107"/>
    </location>
    <ligand>
        <name>ATP</name>
        <dbReference type="ChEBI" id="CHEBI:30616"/>
    </ligand>
</feature>
<dbReference type="PROSITE" id="PS50975">
    <property type="entry name" value="ATP_GRASP"/>
    <property type="match status" value="1"/>
</dbReference>
<feature type="domain" description="ATP-grasp" evidence="8">
    <location>
        <begin position="9"/>
        <end position="231"/>
    </location>
</feature>
<evidence type="ECO:0000256" key="6">
    <source>
        <dbReference type="HAMAP-Rule" id="MF_00558"/>
    </source>
</evidence>
<keyword evidence="5 6" id="KW-0460">Magnesium</keyword>
<keyword evidence="2 6" id="KW-0436">Ligase</keyword>
<feature type="binding site" evidence="6">
    <location>
        <position position="46"/>
    </location>
    <ligand>
        <name>ATP</name>
        <dbReference type="ChEBI" id="CHEBI:30616"/>
    </ligand>
</feature>
<sequence length="388" mass="40926">MKIHEYQGKEILKKYGVAVPTGYPCFSIDDAMAAAEKLGGPVWVVKAQIHAGGRGKGGGVKVAKSMDDVKTYASQILGMQLITHQTSPEGQKVSRLLVEEGADIKKEYYLGMVVDRVTQRVCVMASSEGGMEIEEVAEHSPELIHKVYVDPVAGLSDAEADDLAVKIGIPSASVAKARVAFQGLYKAFWETDASLAEINPLILTGSGDIIALDAKLNFDSNAMHRHPEIVALRDLAEEDPAEIEASKFDLSYISLDGNIGCLVNGAGLAMATMDTIKLFGGEPANFLDVGGGATTEKVTEAFKIMLKNPNLKAILVNIFGGIMRCDVIADGVVAASKAVGLSVPLVVRMKGTNEDLGKKILAESGLPIIAANTMGEAAQKVVAATKGA</sequence>
<organism evidence="9 10">
    <name type="scientific">Limnobacter parvus</name>
    <dbReference type="NCBI Taxonomy" id="2939690"/>
    <lineage>
        <taxon>Bacteria</taxon>
        <taxon>Pseudomonadati</taxon>
        <taxon>Pseudomonadota</taxon>
        <taxon>Betaproteobacteria</taxon>
        <taxon>Burkholderiales</taxon>
        <taxon>Burkholderiaceae</taxon>
        <taxon>Limnobacter</taxon>
    </lineage>
</organism>
<comment type="similarity">
    <text evidence="6">Belongs to the succinate/malate CoA ligase beta subunit family.</text>
</comment>
<evidence type="ECO:0000256" key="2">
    <source>
        <dbReference type="ARBA" id="ARBA00022598"/>
    </source>
</evidence>
<dbReference type="InterPro" id="IPR005811">
    <property type="entry name" value="SUCC_ACL_C"/>
</dbReference>
<comment type="catalytic activity">
    <reaction evidence="6">
        <text>succinate + ATP + CoA = succinyl-CoA + ADP + phosphate</text>
        <dbReference type="Rhea" id="RHEA:17661"/>
        <dbReference type="ChEBI" id="CHEBI:30031"/>
        <dbReference type="ChEBI" id="CHEBI:30616"/>
        <dbReference type="ChEBI" id="CHEBI:43474"/>
        <dbReference type="ChEBI" id="CHEBI:57287"/>
        <dbReference type="ChEBI" id="CHEBI:57292"/>
        <dbReference type="ChEBI" id="CHEBI:456216"/>
        <dbReference type="EC" id="6.2.1.5"/>
    </reaction>
</comment>
<name>A0ABT1XJD4_9BURK</name>
<feature type="binding site" evidence="6">
    <location>
        <begin position="321"/>
        <end position="323"/>
    </location>
    <ligand>
        <name>substrate</name>
        <note>ligand shared with subunit alpha</note>
    </ligand>
</feature>
<feature type="binding site" evidence="6">
    <location>
        <begin position="53"/>
        <end position="55"/>
    </location>
    <ligand>
        <name>ATP</name>
        <dbReference type="ChEBI" id="CHEBI:30616"/>
    </ligand>
</feature>
<keyword evidence="6 7" id="KW-0067">ATP-binding</keyword>
<keyword evidence="4 6" id="KW-0547">Nucleotide-binding</keyword>
<evidence type="ECO:0000256" key="3">
    <source>
        <dbReference type="ARBA" id="ARBA00022723"/>
    </source>
</evidence>
<feature type="binding site" evidence="6">
    <location>
        <position position="264"/>
    </location>
    <ligand>
        <name>substrate</name>
        <note>ligand shared with subunit alpha</note>
    </ligand>
</feature>
<evidence type="ECO:0000256" key="4">
    <source>
        <dbReference type="ARBA" id="ARBA00022741"/>
    </source>
</evidence>
<dbReference type="SUPFAM" id="SSF52210">
    <property type="entry name" value="Succinyl-CoA synthetase domains"/>
    <property type="match status" value="1"/>
</dbReference>
<dbReference type="Gene3D" id="3.30.1490.20">
    <property type="entry name" value="ATP-grasp fold, A domain"/>
    <property type="match status" value="1"/>
</dbReference>
<comment type="subunit">
    <text evidence="6">Heterotetramer of two alpha and two beta subunits.</text>
</comment>
<evidence type="ECO:0000313" key="9">
    <source>
        <dbReference type="EMBL" id="MCR2746387.1"/>
    </source>
</evidence>
<comment type="function">
    <text evidence="6">Succinyl-CoA synthetase functions in the citric acid cycle (TCA), coupling the hydrolysis of succinyl-CoA to the synthesis of either ATP or GTP and thus represents the only step of substrate-level phosphorylation in the TCA. The beta subunit provides nucleotide specificity of the enzyme and binds the substrate succinate, while the binding sites for coenzyme A and phosphate are found in the alpha subunit.</text>
</comment>
<dbReference type="InterPro" id="IPR011761">
    <property type="entry name" value="ATP-grasp"/>
</dbReference>
<feature type="binding site" evidence="6">
    <location>
        <position position="99"/>
    </location>
    <ligand>
        <name>ATP</name>
        <dbReference type="ChEBI" id="CHEBI:30616"/>
    </ligand>
</feature>
<dbReference type="InterPro" id="IPR016102">
    <property type="entry name" value="Succinyl-CoA_synth-like"/>
</dbReference>
<keyword evidence="1 6" id="KW-0816">Tricarboxylic acid cycle</keyword>